<evidence type="ECO:0000256" key="6">
    <source>
        <dbReference type="HAMAP-Rule" id="MF_03119"/>
    </source>
</evidence>
<dbReference type="GO" id="GO:0005634">
    <property type="term" value="C:nucleus"/>
    <property type="evidence" value="ECO:0007669"/>
    <property type="project" value="UniProtKB-SubCell"/>
</dbReference>
<dbReference type="PANTHER" id="PTHR43475:SF1">
    <property type="entry name" value="METHYLTHIORIBOSE-1-PHOSPHATE ISOMERASE"/>
    <property type="match status" value="1"/>
</dbReference>
<dbReference type="NCBIfam" id="TIGR00524">
    <property type="entry name" value="eIF-2B_rel"/>
    <property type="match status" value="1"/>
</dbReference>
<dbReference type="HAMAP" id="MF_01678">
    <property type="entry name" value="Salvage_MtnA"/>
    <property type="match status" value="1"/>
</dbReference>
<feature type="site" description="Transition state stabilizer" evidence="6">
    <location>
        <position position="181"/>
    </location>
</feature>
<sequence>MSLEAIQFDRSNWREVSVKVLDQLLLPYVTSYVPVNTIGDGYGVIQKMQVRGAPAIAIVGALSVLMEVQLLRNDVFLKTQTFYDSVGLETLRLNLYARLEFLRGSRPTAVNLSNALAHIRVIVKDASSMDGLHRALFEFVCALVDEDLANNKKMGDNGARYLLQELAVEGFTGDFGVLTICNTGSLATSGYGTALGVIRSLWNDATAKMAQRSRGGVKRAKNNDNGGAAAAKLAQVFPLETRPYNQGSRLTAYELVHDQIPATLIPDSSIAYRIATSEIPIKAAFVGADRIVRNGDTANKIGTYQLALLCRHFGIRFYVVAPRTTVDTVARTGAEIVVEERKPEEFQQVAGTLIDTLTGTPVLQDSGKPVSARVGVAPPQVSVWNPAFDVTPHEYIDGIITEAGVFTKDAEGKFDLASLF</sequence>
<dbReference type="InterPro" id="IPR005251">
    <property type="entry name" value="IF-M1Pi"/>
</dbReference>
<evidence type="ECO:0000256" key="3">
    <source>
        <dbReference type="ARBA" id="ARBA00023167"/>
    </source>
</evidence>
<protein>
    <recommendedName>
        <fullName evidence="6">Methylthioribose-1-phosphate isomerase</fullName>
        <shortName evidence="6">M1Pi</shortName>
        <shortName evidence="6">MTR-1-P isomerase</shortName>
        <ecNumber evidence="6">5.3.1.23</ecNumber>
    </recommendedName>
    <alternativeName>
        <fullName evidence="6">S-methyl-5-thioribose-1-phosphate isomerase</fullName>
    </alternativeName>
    <alternativeName>
        <fullName evidence="6">Translation initiation factor eIF-2B subunit alpha/beta/delta-like protein</fullName>
    </alternativeName>
</protein>
<dbReference type="SUPFAM" id="SSF100950">
    <property type="entry name" value="NagB/RpiA/CoA transferase-like"/>
    <property type="match status" value="1"/>
</dbReference>
<reference evidence="8" key="1">
    <citation type="submission" date="2016-03" db="EMBL/GenBank/DDBJ databases">
        <authorList>
            <person name="Devillers H."/>
        </authorList>
    </citation>
    <scope>NUCLEOTIDE SEQUENCE [LARGE SCALE GENOMIC DNA]</scope>
</reference>
<keyword evidence="1 6" id="KW-0963">Cytoplasm</keyword>
<dbReference type="AlphaFoldDB" id="A0A1G4KF12"/>
<dbReference type="GO" id="GO:0019509">
    <property type="term" value="P:L-methionine salvage from methylthioadenosine"/>
    <property type="evidence" value="ECO:0007669"/>
    <property type="project" value="UniProtKB-UniRule"/>
</dbReference>
<accession>A0A1G4KF12</accession>
<evidence type="ECO:0000313" key="7">
    <source>
        <dbReference type="EMBL" id="SCV03083.1"/>
    </source>
</evidence>
<dbReference type="InterPro" id="IPR042529">
    <property type="entry name" value="IF_2B-like_C"/>
</dbReference>
<dbReference type="InterPro" id="IPR011559">
    <property type="entry name" value="Initiation_fac_2B_a/b/d"/>
</dbReference>
<evidence type="ECO:0000313" key="8">
    <source>
        <dbReference type="Proteomes" id="UP000191024"/>
    </source>
</evidence>
<dbReference type="Gene3D" id="1.20.120.420">
    <property type="entry name" value="translation initiation factor eif-2b, domain 1"/>
    <property type="match status" value="1"/>
</dbReference>
<evidence type="ECO:0000256" key="1">
    <source>
        <dbReference type="ARBA" id="ARBA00022490"/>
    </source>
</evidence>
<comment type="pathway">
    <text evidence="6">Amino-acid biosynthesis; L-methionine biosynthesis via salvage pathway; L-methionine from S-methyl-5-thio-alpha-D-ribose 1-phosphate: step 1/6.</text>
</comment>
<dbReference type="GO" id="GO:0046523">
    <property type="term" value="F:S-methyl-5-thioribose-1-phosphate isomerase activity"/>
    <property type="evidence" value="ECO:0007669"/>
    <property type="project" value="UniProtKB-UniRule"/>
</dbReference>
<dbReference type="Gene3D" id="3.40.50.10470">
    <property type="entry name" value="Translation initiation factor eif-2b, domain 2"/>
    <property type="match status" value="1"/>
</dbReference>
<dbReference type="STRING" id="1230905.A0A1G4KF12"/>
<name>A0A1G4KF12_9SACH</name>
<comment type="subcellular location">
    <subcellularLocation>
        <location evidence="6">Cytoplasm</location>
    </subcellularLocation>
    <subcellularLocation>
        <location evidence="6">Nucleus</location>
    </subcellularLocation>
</comment>
<dbReference type="InterPro" id="IPR027363">
    <property type="entry name" value="M1Pi_N"/>
</dbReference>
<keyword evidence="8" id="KW-1185">Reference proteome</keyword>
<dbReference type="EC" id="5.3.1.23" evidence="6"/>
<keyword evidence="5 6" id="KW-0539">Nucleus</keyword>
<comment type="function">
    <text evidence="6">Catalyzes the interconversion of methylthioribose-1-phosphate (MTR-1-P) into methylthioribulose-1-phosphate (MTRu-1-P).</text>
</comment>
<dbReference type="Pfam" id="PF01008">
    <property type="entry name" value="IF-2B"/>
    <property type="match status" value="1"/>
</dbReference>
<feature type="active site" description="Proton donor" evidence="6">
    <location>
        <position position="289"/>
    </location>
</feature>
<evidence type="ECO:0000256" key="5">
    <source>
        <dbReference type="ARBA" id="ARBA00023242"/>
    </source>
</evidence>
<keyword evidence="3 6" id="KW-0486">Methionine biosynthesis</keyword>
<keyword evidence="4 6" id="KW-0413">Isomerase</keyword>
<comment type="similarity">
    <text evidence="6">Belongs to the eIF-2B alpha/beta/delta subunits family. MtnA subfamily.</text>
</comment>
<organism evidence="7 8">
    <name type="scientific">Lachancea mirantina</name>
    <dbReference type="NCBI Taxonomy" id="1230905"/>
    <lineage>
        <taxon>Eukaryota</taxon>
        <taxon>Fungi</taxon>
        <taxon>Dikarya</taxon>
        <taxon>Ascomycota</taxon>
        <taxon>Saccharomycotina</taxon>
        <taxon>Saccharomycetes</taxon>
        <taxon>Saccharomycetales</taxon>
        <taxon>Saccharomycetaceae</taxon>
        <taxon>Lachancea</taxon>
    </lineage>
</organism>
<evidence type="ECO:0000256" key="2">
    <source>
        <dbReference type="ARBA" id="ARBA00022605"/>
    </source>
</evidence>
<proteinExistence type="inferred from homology"/>
<evidence type="ECO:0000256" key="4">
    <source>
        <dbReference type="ARBA" id="ARBA00023235"/>
    </source>
</evidence>
<keyword evidence="2 6" id="KW-0028">Amino-acid biosynthesis</keyword>
<dbReference type="OrthoDB" id="2461at2759"/>
<dbReference type="Proteomes" id="UP000191024">
    <property type="component" value="Chromosome H"/>
</dbReference>
<gene>
    <name evidence="6" type="primary">MRI1</name>
    <name evidence="7" type="ORF">LAMI_0H05336G</name>
</gene>
<dbReference type="PANTHER" id="PTHR43475">
    <property type="entry name" value="METHYLTHIORIBOSE-1-PHOSPHATE ISOMERASE"/>
    <property type="match status" value="1"/>
</dbReference>
<dbReference type="UniPathway" id="UPA00904">
    <property type="reaction ID" value="UER00874"/>
</dbReference>
<comment type="catalytic activity">
    <reaction evidence="6">
        <text>5-(methylsulfanyl)-alpha-D-ribose 1-phosphate = 5-(methylsulfanyl)-D-ribulose 1-phosphate</text>
        <dbReference type="Rhea" id="RHEA:19989"/>
        <dbReference type="ChEBI" id="CHEBI:58533"/>
        <dbReference type="ChEBI" id="CHEBI:58548"/>
        <dbReference type="EC" id="5.3.1.23"/>
    </reaction>
</comment>
<dbReference type="GO" id="GO:0005737">
    <property type="term" value="C:cytoplasm"/>
    <property type="evidence" value="ECO:0007669"/>
    <property type="project" value="UniProtKB-SubCell"/>
</dbReference>
<dbReference type="FunFam" id="1.20.120.420:FF:000006">
    <property type="entry name" value="Methylthioribose-1-phosphate isomerase"/>
    <property type="match status" value="1"/>
</dbReference>
<dbReference type="InterPro" id="IPR000649">
    <property type="entry name" value="IF-2B-related"/>
</dbReference>
<dbReference type="EMBL" id="LT598468">
    <property type="protein sequence ID" value="SCV03083.1"/>
    <property type="molecule type" value="Genomic_DNA"/>
</dbReference>
<dbReference type="InterPro" id="IPR037171">
    <property type="entry name" value="NagB/RpiA_transferase-like"/>
</dbReference>